<dbReference type="Gene3D" id="3.40.50.620">
    <property type="entry name" value="HUPs"/>
    <property type="match status" value="1"/>
</dbReference>
<dbReference type="Pfam" id="PF00582">
    <property type="entry name" value="Usp"/>
    <property type="match status" value="1"/>
</dbReference>
<evidence type="ECO:0000256" key="1">
    <source>
        <dbReference type="ARBA" id="ARBA00008791"/>
    </source>
</evidence>
<proteinExistence type="inferred from homology"/>
<gene>
    <name evidence="4" type="ORF">EAS64_40510</name>
</gene>
<feature type="region of interest" description="Disordered" evidence="2">
    <location>
        <begin position="1"/>
        <end position="21"/>
    </location>
</feature>
<dbReference type="EMBL" id="RPFW01000011">
    <property type="protein sequence ID" value="TVY99919.1"/>
    <property type="molecule type" value="Genomic_DNA"/>
</dbReference>
<dbReference type="InterPro" id="IPR006016">
    <property type="entry name" value="UspA"/>
</dbReference>
<dbReference type="CDD" id="cd00293">
    <property type="entry name" value="USP-like"/>
    <property type="match status" value="1"/>
</dbReference>
<dbReference type="PRINTS" id="PR01438">
    <property type="entry name" value="UNVRSLSTRESS"/>
</dbReference>
<evidence type="ECO:0000313" key="4">
    <source>
        <dbReference type="EMBL" id="TVY99919.1"/>
    </source>
</evidence>
<reference evidence="4 5" key="1">
    <citation type="submission" date="2018-11" db="EMBL/GenBank/DDBJ databases">
        <title>Trebonia kvetii gen.nov., sp.nov., a novel acidophilic actinobacterium, and proposal of the new actinobacterial family Treboniaceae fam. nov.</title>
        <authorList>
            <person name="Rapoport D."/>
            <person name="Sagova-Mareckova M."/>
            <person name="Sedlacek I."/>
            <person name="Provaznik J."/>
            <person name="Kralova S."/>
            <person name="Pavlinic D."/>
            <person name="Benes V."/>
            <person name="Kopecky J."/>
        </authorList>
    </citation>
    <scope>NUCLEOTIDE SEQUENCE [LARGE SCALE GENOMIC DNA]</scope>
    <source>
        <strain evidence="4 5">15Tr583</strain>
    </source>
</reference>
<protein>
    <submittedName>
        <fullName evidence="4">Universal stress protein</fullName>
    </submittedName>
</protein>
<evidence type="ECO:0000259" key="3">
    <source>
        <dbReference type="Pfam" id="PF00582"/>
    </source>
</evidence>
<keyword evidence="5" id="KW-1185">Reference proteome</keyword>
<comment type="caution">
    <text evidence="4">The sequence shown here is derived from an EMBL/GenBank/DDBJ whole genome shotgun (WGS) entry which is preliminary data.</text>
</comment>
<dbReference type="SUPFAM" id="SSF52402">
    <property type="entry name" value="Adenine nucleotide alpha hydrolases-like"/>
    <property type="match status" value="1"/>
</dbReference>
<sequence>MSKGRKSGTKATSFGSNTAVMKKGERESSRLALIPAYRREMRVVYEKILVAVDQSPISDRAVLAARDLAQLSKGEVWLLHLREFEWGGRAGALPPRETPSEAEAEVKASVEILTQAGVKAHGVVKNTGYGYAAREIVADAIELDCGIIVMGSRGRSDLAGLVLGSTAHKVIHLTDRPVLIVR</sequence>
<dbReference type="PANTHER" id="PTHR46268:SF15">
    <property type="entry name" value="UNIVERSAL STRESS PROTEIN HP_0031"/>
    <property type="match status" value="1"/>
</dbReference>
<comment type="similarity">
    <text evidence="1">Belongs to the universal stress protein A family.</text>
</comment>
<dbReference type="InterPro" id="IPR014729">
    <property type="entry name" value="Rossmann-like_a/b/a_fold"/>
</dbReference>
<dbReference type="Proteomes" id="UP000460272">
    <property type="component" value="Unassembled WGS sequence"/>
</dbReference>
<dbReference type="InterPro" id="IPR006015">
    <property type="entry name" value="Universal_stress_UspA"/>
</dbReference>
<feature type="domain" description="UspA" evidence="3">
    <location>
        <begin position="45"/>
        <end position="182"/>
    </location>
</feature>
<dbReference type="OrthoDB" id="4273874at2"/>
<dbReference type="AlphaFoldDB" id="A0A6P2BLV3"/>
<dbReference type="PANTHER" id="PTHR46268">
    <property type="entry name" value="STRESS RESPONSE PROTEIN NHAX"/>
    <property type="match status" value="1"/>
</dbReference>
<evidence type="ECO:0000313" key="5">
    <source>
        <dbReference type="Proteomes" id="UP000460272"/>
    </source>
</evidence>
<feature type="compositionally biased region" description="Polar residues" evidence="2">
    <location>
        <begin position="9"/>
        <end position="19"/>
    </location>
</feature>
<organism evidence="4 5">
    <name type="scientific">Trebonia kvetii</name>
    <dbReference type="NCBI Taxonomy" id="2480626"/>
    <lineage>
        <taxon>Bacteria</taxon>
        <taxon>Bacillati</taxon>
        <taxon>Actinomycetota</taxon>
        <taxon>Actinomycetes</taxon>
        <taxon>Streptosporangiales</taxon>
        <taxon>Treboniaceae</taxon>
        <taxon>Trebonia</taxon>
    </lineage>
</organism>
<accession>A0A6P2BLV3</accession>
<name>A0A6P2BLV3_9ACTN</name>
<evidence type="ECO:0000256" key="2">
    <source>
        <dbReference type="SAM" id="MobiDB-lite"/>
    </source>
</evidence>